<evidence type="ECO:0000259" key="1">
    <source>
        <dbReference type="PROSITE" id="PS50943"/>
    </source>
</evidence>
<dbReference type="Pfam" id="PF01381">
    <property type="entry name" value="HTH_3"/>
    <property type="match status" value="1"/>
</dbReference>
<dbReference type="Gene3D" id="1.25.40.10">
    <property type="entry name" value="Tetratricopeptide repeat domain"/>
    <property type="match status" value="1"/>
</dbReference>
<accession>A0A6N9HYW6</accession>
<feature type="domain" description="HTH cro/C1-type" evidence="1">
    <location>
        <begin position="7"/>
        <end position="60"/>
    </location>
</feature>
<gene>
    <name evidence="2" type="ORF">GB993_00715</name>
</gene>
<protein>
    <recommendedName>
        <fullName evidence="1">HTH cro/C1-type domain-containing protein</fullName>
    </recommendedName>
</protein>
<proteinExistence type="predicted"/>
<dbReference type="OrthoDB" id="1150409at2"/>
<organism evidence="2 3">
    <name type="scientific">Furfurilactobacillus milii</name>
    <dbReference type="NCBI Taxonomy" id="2888272"/>
    <lineage>
        <taxon>Bacteria</taxon>
        <taxon>Bacillati</taxon>
        <taxon>Bacillota</taxon>
        <taxon>Bacilli</taxon>
        <taxon>Lactobacillales</taxon>
        <taxon>Lactobacillaceae</taxon>
        <taxon>Furfurilactobacillus</taxon>
    </lineage>
</organism>
<dbReference type="InterPro" id="IPR011990">
    <property type="entry name" value="TPR-like_helical_dom_sf"/>
</dbReference>
<dbReference type="SUPFAM" id="SSF47413">
    <property type="entry name" value="lambda repressor-like DNA-binding domains"/>
    <property type="match status" value="1"/>
</dbReference>
<dbReference type="GO" id="GO:0003677">
    <property type="term" value="F:DNA binding"/>
    <property type="evidence" value="ECO:0007669"/>
    <property type="project" value="InterPro"/>
</dbReference>
<dbReference type="PROSITE" id="PS50943">
    <property type="entry name" value="HTH_CROC1"/>
    <property type="match status" value="1"/>
</dbReference>
<dbReference type="SMART" id="SM00530">
    <property type="entry name" value="HTH_XRE"/>
    <property type="match status" value="1"/>
</dbReference>
<dbReference type="RefSeq" id="WP_161002665.1">
    <property type="nucleotide sequence ID" value="NZ_WEZQ01000001.1"/>
</dbReference>
<dbReference type="InterPro" id="IPR001387">
    <property type="entry name" value="Cro/C1-type_HTH"/>
</dbReference>
<sequence>MLNGHIIRDARLKLHLSQAELAKGVTNKETVGFIEHNMVTPRAKTINGILKRLNLKYEDVVAEKNHDANFALKDIEKLIMNRQYQAALSRLKSLNVQTLTSHTKLEVDFLTAFADLKLTQNYNQAIFEYNRSITGSNTKSTDIFSILIIEQLGMIYSKQGKKSNARFYLDQIPRLLQNSGIDSSSYWFKFIYHDLSQFYAQANKKQGKHSILNVVQKSV</sequence>
<comment type="caution">
    <text evidence="2">The sequence shown here is derived from an EMBL/GenBank/DDBJ whole genome shotgun (WGS) entry which is preliminary data.</text>
</comment>
<evidence type="ECO:0000313" key="2">
    <source>
        <dbReference type="EMBL" id="MYV16052.1"/>
    </source>
</evidence>
<dbReference type="AlphaFoldDB" id="A0A6N9HYW6"/>
<reference evidence="2 3" key="1">
    <citation type="journal article" date="2019" name="Appl. Environ. Microbiol.">
        <title>Genetic determinants of hydroxycinnamic acid metabolism in heterofermentative lactobacilli.</title>
        <authorList>
            <person name="Gaur G."/>
            <person name="Oh J.H."/>
            <person name="Filannino P."/>
            <person name="Gobbetti M."/>
            <person name="van Pijkeren J.P."/>
            <person name="Ganzle M.G."/>
        </authorList>
    </citation>
    <scope>NUCLEOTIDE SEQUENCE [LARGE SCALE GENOMIC DNA]</scope>
    <source>
        <strain evidence="2 3">C5</strain>
    </source>
</reference>
<dbReference type="Proteomes" id="UP000449209">
    <property type="component" value="Unassembled WGS sequence"/>
</dbReference>
<dbReference type="CDD" id="cd00093">
    <property type="entry name" value="HTH_XRE"/>
    <property type="match status" value="1"/>
</dbReference>
<dbReference type="EMBL" id="WEZQ01000001">
    <property type="protein sequence ID" value="MYV16052.1"/>
    <property type="molecule type" value="Genomic_DNA"/>
</dbReference>
<evidence type="ECO:0000313" key="3">
    <source>
        <dbReference type="Proteomes" id="UP000449209"/>
    </source>
</evidence>
<dbReference type="InterPro" id="IPR010982">
    <property type="entry name" value="Lambda_DNA-bd_dom_sf"/>
</dbReference>
<name>A0A6N9HYW6_9LACO</name>